<sequence>MGEIAGVPSEAADRQLPGTDISCNGNNIHSSIPHASFVKRGVLSGVHALRVIVRHTVSLATKLVVWIVRRFQRWWCGEKMTAVNKNSIASAVAAAQSDIYNASIHTTKF</sequence>
<accession>A0A484LIX2</accession>
<organism evidence="1 2">
    <name type="scientific">Cuscuta campestris</name>
    <dbReference type="NCBI Taxonomy" id="132261"/>
    <lineage>
        <taxon>Eukaryota</taxon>
        <taxon>Viridiplantae</taxon>
        <taxon>Streptophyta</taxon>
        <taxon>Embryophyta</taxon>
        <taxon>Tracheophyta</taxon>
        <taxon>Spermatophyta</taxon>
        <taxon>Magnoliopsida</taxon>
        <taxon>eudicotyledons</taxon>
        <taxon>Gunneridae</taxon>
        <taxon>Pentapetalae</taxon>
        <taxon>asterids</taxon>
        <taxon>lamiids</taxon>
        <taxon>Solanales</taxon>
        <taxon>Convolvulaceae</taxon>
        <taxon>Cuscuteae</taxon>
        <taxon>Cuscuta</taxon>
        <taxon>Cuscuta subgen. Grammica</taxon>
        <taxon>Cuscuta sect. Cleistogrammica</taxon>
    </lineage>
</organism>
<dbReference type="EMBL" id="OOIL02001477">
    <property type="protein sequence ID" value="VFQ76109.1"/>
    <property type="molecule type" value="Genomic_DNA"/>
</dbReference>
<proteinExistence type="predicted"/>
<name>A0A484LIX2_9ASTE</name>
<evidence type="ECO:0000313" key="2">
    <source>
        <dbReference type="Proteomes" id="UP000595140"/>
    </source>
</evidence>
<evidence type="ECO:0000313" key="1">
    <source>
        <dbReference type="EMBL" id="VFQ76109.1"/>
    </source>
</evidence>
<gene>
    <name evidence="1" type="ORF">CCAM_LOCUS17885</name>
</gene>
<dbReference type="AlphaFoldDB" id="A0A484LIX2"/>
<dbReference type="Proteomes" id="UP000595140">
    <property type="component" value="Unassembled WGS sequence"/>
</dbReference>
<keyword evidence="2" id="KW-1185">Reference proteome</keyword>
<reference evidence="1 2" key="1">
    <citation type="submission" date="2018-04" db="EMBL/GenBank/DDBJ databases">
        <authorList>
            <person name="Vogel A."/>
        </authorList>
    </citation>
    <scope>NUCLEOTIDE SEQUENCE [LARGE SCALE GENOMIC DNA]</scope>
</reference>
<protein>
    <submittedName>
        <fullName evidence="1">Uncharacterized protein</fullName>
    </submittedName>
</protein>